<dbReference type="EMBL" id="PJEX01000707">
    <property type="protein sequence ID" value="TKW48819.1"/>
    <property type="molecule type" value="Genomic_DNA"/>
</dbReference>
<name>A0A4U6X238_9PEZI</name>
<protein>
    <submittedName>
        <fullName evidence="1">Uncharacterized protein</fullName>
    </submittedName>
</protein>
<dbReference type="SUPFAM" id="SSF48452">
    <property type="entry name" value="TPR-like"/>
    <property type="match status" value="1"/>
</dbReference>
<dbReference type="STRING" id="1306861.A0A4U6X238"/>
<reference evidence="1 2" key="1">
    <citation type="journal article" date="2019" name="PLoS ONE">
        <title>Comparative genome analysis indicates high evolutionary potential of pathogenicity genes in Colletotrichum tanaceti.</title>
        <authorList>
            <person name="Lelwala R.V."/>
            <person name="Korhonen P.K."/>
            <person name="Young N.D."/>
            <person name="Scott J.B."/>
            <person name="Ades P.A."/>
            <person name="Gasser R.B."/>
            <person name="Taylor P.W.J."/>
        </authorList>
    </citation>
    <scope>NUCLEOTIDE SEQUENCE [LARGE SCALE GENOMIC DNA]</scope>
    <source>
        <strain evidence="1">BRIP57314</strain>
    </source>
</reference>
<evidence type="ECO:0000313" key="1">
    <source>
        <dbReference type="EMBL" id="TKW48819.1"/>
    </source>
</evidence>
<dbReference type="Gene3D" id="1.25.40.10">
    <property type="entry name" value="Tetratricopeptide repeat domain"/>
    <property type="match status" value="1"/>
</dbReference>
<keyword evidence="2" id="KW-1185">Reference proteome</keyword>
<accession>A0A4U6X238</accession>
<dbReference type="Proteomes" id="UP000310108">
    <property type="component" value="Unassembled WGS sequence"/>
</dbReference>
<proteinExistence type="predicted"/>
<comment type="caution">
    <text evidence="1">The sequence shown here is derived from an EMBL/GenBank/DDBJ whole genome shotgun (WGS) entry which is preliminary data.</text>
</comment>
<sequence>MRRLNLFIFSMEETGLVPDNLYNKHYVLFSVTWYVYSPVTITCGSIQANRRIVEFFSAVQYNKVFYFFHSNLVSQNTEGECLEVPPSTSLDIATTASTPPPPYPPWSSEIHLPLANSQRQSGICRLLQSTPLARRILSPEHELAALLNRSLANLRLQWPQKALLDAICARDNGTTTVEGLFREAMAYCALEQFGLCAERLQQVLALNHGNKDVEKGLERTTRKYMQNKLFYAQQQQQQQ</sequence>
<dbReference type="InterPro" id="IPR011990">
    <property type="entry name" value="TPR-like_helical_dom_sf"/>
</dbReference>
<organism evidence="1 2">
    <name type="scientific">Colletotrichum tanaceti</name>
    <dbReference type="NCBI Taxonomy" id="1306861"/>
    <lineage>
        <taxon>Eukaryota</taxon>
        <taxon>Fungi</taxon>
        <taxon>Dikarya</taxon>
        <taxon>Ascomycota</taxon>
        <taxon>Pezizomycotina</taxon>
        <taxon>Sordariomycetes</taxon>
        <taxon>Hypocreomycetidae</taxon>
        <taxon>Glomerellales</taxon>
        <taxon>Glomerellaceae</taxon>
        <taxon>Colletotrichum</taxon>
        <taxon>Colletotrichum destructivum species complex</taxon>
    </lineage>
</organism>
<dbReference type="AlphaFoldDB" id="A0A4U6X238"/>
<gene>
    <name evidence="1" type="ORF">CTA1_1494</name>
</gene>
<evidence type="ECO:0000313" key="2">
    <source>
        <dbReference type="Proteomes" id="UP000310108"/>
    </source>
</evidence>